<proteinExistence type="predicted"/>
<dbReference type="OrthoDB" id="9808948at2"/>
<feature type="domain" description="Soluble ligand binding" evidence="1">
    <location>
        <begin position="250"/>
        <end position="302"/>
    </location>
</feature>
<keyword evidence="3" id="KW-1185">Reference proteome</keyword>
<evidence type="ECO:0000313" key="2">
    <source>
        <dbReference type="EMBL" id="GAD59627.1"/>
    </source>
</evidence>
<organism evidence="2 3">
    <name type="scientific">Brevundimonas abyssalis TAR-001</name>
    <dbReference type="NCBI Taxonomy" id="1391729"/>
    <lineage>
        <taxon>Bacteria</taxon>
        <taxon>Pseudomonadati</taxon>
        <taxon>Pseudomonadota</taxon>
        <taxon>Alphaproteobacteria</taxon>
        <taxon>Caulobacterales</taxon>
        <taxon>Caulobacteraceae</taxon>
        <taxon>Brevundimonas</taxon>
    </lineage>
</organism>
<name>A0A8E0NC39_9CAUL</name>
<dbReference type="Proteomes" id="UP000016569">
    <property type="component" value="Unassembled WGS sequence"/>
</dbReference>
<sequence length="347" mass="37727">MLRGGEVIARADLYDFLREGMLPRVSFRTGDAIVVEEQGSIVSVSGDVRAPFTFELAGQTGQGGELMQFARPQPGATHAAVFGVRDGQPISAYIPLNQFSAFTLMDGDRVQFESDARPANVLVRVEGAHGGPSVFTEVRGTTVAQVLAQVAIDADADMEAIHLRRQSVREAQRQTLNEGLERLERTVLLSPARSPAEAQSRATSLAFVTEYIQRVRQVEPLGILALDGQDLNQVRVETGDVIVIPRRSQVVTIAGEVNAPQSILAQSGQSVSQYVRAAGGYTPRADRRNVLVFRQDGQLREGGRAMPGDRILVMSKPDSTLLPFLRDLTQTIFQMAGVLVAVDRFSD</sequence>
<reference evidence="3" key="1">
    <citation type="journal article" date="2013" name="Genome Announc.">
        <title>Draft Genome Sequence of the Dimorphic Prosthecate Bacterium Brevundimonas abyssalis TAR-001T.</title>
        <authorList>
            <person name="Tsubouchi T."/>
            <person name="Nishi S."/>
            <person name="Usui K."/>
            <person name="Shimane Y."/>
            <person name="Takaki Y."/>
            <person name="Maruyama T."/>
            <person name="Hatada Y."/>
        </authorList>
    </citation>
    <scope>NUCLEOTIDE SEQUENCE [LARGE SCALE GENOMIC DNA]</scope>
    <source>
        <strain evidence="3">TAR-001</strain>
    </source>
</reference>
<dbReference type="PANTHER" id="PTHR33619:SF3">
    <property type="entry name" value="POLYSACCHARIDE EXPORT PROTEIN GFCE-RELATED"/>
    <property type="match status" value="1"/>
</dbReference>
<dbReference type="InterPro" id="IPR049712">
    <property type="entry name" value="Poly_export"/>
</dbReference>
<comment type="caution">
    <text evidence="2">The sequence shown here is derived from an EMBL/GenBank/DDBJ whole genome shotgun (WGS) entry which is preliminary data.</text>
</comment>
<dbReference type="AlphaFoldDB" id="A0A8E0NC39"/>
<dbReference type="InterPro" id="IPR019554">
    <property type="entry name" value="Soluble_ligand-bd"/>
</dbReference>
<dbReference type="PANTHER" id="PTHR33619">
    <property type="entry name" value="POLYSACCHARIDE EXPORT PROTEIN GFCE-RELATED"/>
    <property type="match status" value="1"/>
</dbReference>
<protein>
    <submittedName>
        <fullName evidence="2">Capsular polysaccharide export system periplasmic protein KpsD</fullName>
    </submittedName>
</protein>
<dbReference type="Gene3D" id="3.10.560.10">
    <property type="entry name" value="Outer membrane lipoprotein wza domain like"/>
    <property type="match status" value="1"/>
</dbReference>
<evidence type="ECO:0000259" key="1">
    <source>
        <dbReference type="Pfam" id="PF10531"/>
    </source>
</evidence>
<dbReference type="EMBL" id="BATC01000033">
    <property type="protein sequence ID" value="GAD59627.1"/>
    <property type="molecule type" value="Genomic_DNA"/>
</dbReference>
<gene>
    <name evidence="2" type="ORF">MBEBAB_1877</name>
</gene>
<evidence type="ECO:0000313" key="3">
    <source>
        <dbReference type="Proteomes" id="UP000016569"/>
    </source>
</evidence>
<dbReference type="GO" id="GO:0015159">
    <property type="term" value="F:polysaccharide transmembrane transporter activity"/>
    <property type="evidence" value="ECO:0007669"/>
    <property type="project" value="InterPro"/>
</dbReference>
<dbReference type="RefSeq" id="WP_021697721.1">
    <property type="nucleotide sequence ID" value="NZ_BATC01000033.1"/>
</dbReference>
<accession>A0A8E0NC39</accession>
<dbReference type="Pfam" id="PF10531">
    <property type="entry name" value="SLBB"/>
    <property type="match status" value="1"/>
</dbReference>